<accession>A0A5B8LIX0</accession>
<dbReference type="InterPro" id="IPR010281">
    <property type="entry name" value="DUF885"/>
</dbReference>
<sequence>MIRRRSFLAGAAALAVIPNIAEAADGDAALRATLDSLAKLDTPTAKLAKLRGVREAGLSAGAKLDLETAREGLVIDARIAAIMPYGRLGRSPYSVTPTSGAWRDLGAPDAADRIATDTAAIKREAAAGIVLPPDALDRTVAGMLTVTDRAPAQTLSALAEQARVLVALAPQAGDVGMGRLSNGAAYYDLLIDRQFGGRDAATIHRRIEKLASETAVEADDLLRRFGYQGRNTGERFRAAFRDPQFLYSDNAEGRDRAVAGMNGWLARAKGRLPGLFGSLPPECVNVAARRMTPVEELAKKGGYRVVPGQNGTPGSYFVDLSDIRRRPDWSLASVVHHELLPGHMVQMPLDARAEPHALRLEYTAGFQEGWAIYAEQLMARQGAFDGNDRARLGFLHWMLFRLCRSLIDTGVHSARWSLQEARETLERMQGEPAFFATFDQDIQRVCLEPATRVGEALAWLALADRCGRGASATLPAQHRAAIGDGRLRLSALERRLGPARPWNSIDRQ</sequence>
<name>A0A5B8LIX0_9SPHN</name>
<dbReference type="PANTHER" id="PTHR33361">
    <property type="entry name" value="GLR0591 PROTEIN"/>
    <property type="match status" value="1"/>
</dbReference>
<organism evidence="2 3">
    <name type="scientific">Sphingomonas panacisoli</name>
    <dbReference type="NCBI Taxonomy" id="1813879"/>
    <lineage>
        <taxon>Bacteria</taxon>
        <taxon>Pseudomonadati</taxon>
        <taxon>Pseudomonadota</taxon>
        <taxon>Alphaproteobacteria</taxon>
        <taxon>Sphingomonadales</taxon>
        <taxon>Sphingomonadaceae</taxon>
        <taxon>Sphingomonas</taxon>
    </lineage>
</organism>
<feature type="signal peptide" evidence="1">
    <location>
        <begin position="1"/>
        <end position="23"/>
    </location>
</feature>
<dbReference type="RefSeq" id="WP_146571821.1">
    <property type="nucleotide sequence ID" value="NZ_CP042306.1"/>
</dbReference>
<gene>
    <name evidence="2" type="ORF">FPZ24_10640</name>
</gene>
<dbReference type="PANTHER" id="PTHR33361:SF2">
    <property type="entry name" value="DUF885 DOMAIN-CONTAINING PROTEIN"/>
    <property type="match status" value="1"/>
</dbReference>
<dbReference type="EMBL" id="CP042306">
    <property type="protein sequence ID" value="QDZ07886.1"/>
    <property type="molecule type" value="Genomic_DNA"/>
</dbReference>
<protein>
    <submittedName>
        <fullName evidence="2">DUF885 domain-containing protein</fullName>
    </submittedName>
</protein>
<keyword evidence="3" id="KW-1185">Reference proteome</keyword>
<dbReference type="OrthoDB" id="9763405at2"/>
<evidence type="ECO:0000313" key="3">
    <source>
        <dbReference type="Proteomes" id="UP000315673"/>
    </source>
</evidence>
<keyword evidence="1" id="KW-0732">Signal</keyword>
<dbReference type="AlphaFoldDB" id="A0A5B8LIX0"/>
<proteinExistence type="predicted"/>
<evidence type="ECO:0000256" key="1">
    <source>
        <dbReference type="SAM" id="SignalP"/>
    </source>
</evidence>
<dbReference type="KEGG" id="spai:FPZ24_10640"/>
<dbReference type="Proteomes" id="UP000315673">
    <property type="component" value="Chromosome"/>
</dbReference>
<feature type="chain" id="PRO_5022679430" evidence="1">
    <location>
        <begin position="24"/>
        <end position="508"/>
    </location>
</feature>
<reference evidence="2 3" key="1">
    <citation type="submission" date="2019-07" db="EMBL/GenBank/DDBJ databases">
        <title>Full genome sequence of Sphingomonas sp. 4R-6-7(HKS19).</title>
        <authorList>
            <person name="Im W.-T."/>
        </authorList>
    </citation>
    <scope>NUCLEOTIDE SEQUENCE [LARGE SCALE GENOMIC DNA]</scope>
    <source>
        <strain evidence="2 3">HKS19</strain>
    </source>
</reference>
<evidence type="ECO:0000313" key="2">
    <source>
        <dbReference type="EMBL" id="QDZ07886.1"/>
    </source>
</evidence>
<dbReference type="Pfam" id="PF05960">
    <property type="entry name" value="DUF885"/>
    <property type="match status" value="1"/>
</dbReference>